<dbReference type="GO" id="GO:0003677">
    <property type="term" value="F:DNA binding"/>
    <property type="evidence" value="ECO:0007669"/>
    <property type="project" value="UniProtKB-KW"/>
</dbReference>
<dbReference type="InterPro" id="IPR025220">
    <property type="entry name" value="NFRKB_WH_1"/>
</dbReference>
<dbReference type="InterPro" id="IPR038106">
    <property type="entry name" value="NFRKB_winged_sf"/>
</dbReference>
<evidence type="ECO:0000256" key="5">
    <source>
        <dbReference type="ARBA" id="ARBA00070975"/>
    </source>
</evidence>
<dbReference type="Pfam" id="PF14465">
    <property type="entry name" value="WHD_1st_NFRKB"/>
    <property type="match status" value="1"/>
</dbReference>
<dbReference type="GO" id="GO:0045935">
    <property type="term" value="P:positive regulation of nucleobase-containing compound metabolic process"/>
    <property type="evidence" value="ECO:0007669"/>
    <property type="project" value="UniProtKB-ARBA"/>
</dbReference>
<dbReference type="KEGG" id="caua:113092296"/>
<dbReference type="OrthoDB" id="70874at2759"/>
<dbReference type="FunFam" id="1.10.10.2430:FF:000001">
    <property type="entry name" value="Nuclear factor related to kappaB binding protein"/>
    <property type="match status" value="1"/>
</dbReference>
<dbReference type="GO" id="GO:0002020">
    <property type="term" value="F:protease binding"/>
    <property type="evidence" value="ECO:0007669"/>
    <property type="project" value="TreeGrafter"/>
</dbReference>
<keyword evidence="2" id="KW-0238">DNA-binding</keyword>
<dbReference type="GO" id="GO:0033044">
    <property type="term" value="P:regulation of chromosome organization"/>
    <property type="evidence" value="ECO:0007669"/>
    <property type="project" value="UniProtKB-ARBA"/>
</dbReference>
<evidence type="ECO:0000256" key="6">
    <source>
        <dbReference type="ARBA" id="ARBA00076275"/>
    </source>
</evidence>
<dbReference type="GO" id="GO:0031011">
    <property type="term" value="C:Ino80 complex"/>
    <property type="evidence" value="ECO:0007669"/>
    <property type="project" value="InterPro"/>
</dbReference>
<comment type="subcellular location">
    <subcellularLocation>
        <location evidence="1">Nucleus</location>
    </subcellularLocation>
</comment>
<feature type="compositionally biased region" description="Low complexity" evidence="7">
    <location>
        <begin position="1264"/>
        <end position="1280"/>
    </location>
</feature>
<evidence type="ECO:0000256" key="3">
    <source>
        <dbReference type="ARBA" id="ARBA00023242"/>
    </source>
</evidence>
<evidence type="ECO:0000259" key="8">
    <source>
        <dbReference type="PROSITE" id="PS51916"/>
    </source>
</evidence>
<evidence type="ECO:0000313" key="10">
    <source>
        <dbReference type="RefSeq" id="XP_026113660.1"/>
    </source>
</evidence>
<feature type="region of interest" description="Disordered" evidence="7">
    <location>
        <begin position="198"/>
        <end position="250"/>
    </location>
</feature>
<dbReference type="Proteomes" id="UP000515129">
    <property type="component" value="Unplaced"/>
</dbReference>
<dbReference type="GO" id="GO:0010604">
    <property type="term" value="P:positive regulation of macromolecule metabolic process"/>
    <property type="evidence" value="ECO:0007669"/>
    <property type="project" value="UniProtKB-ARBA"/>
</dbReference>
<evidence type="ECO:0000256" key="7">
    <source>
        <dbReference type="SAM" id="MobiDB-lite"/>
    </source>
</evidence>
<evidence type="ECO:0000256" key="4">
    <source>
        <dbReference type="ARBA" id="ARBA00060988"/>
    </source>
</evidence>
<accession>A0A6P6NYF7</accession>
<dbReference type="CDD" id="cd21865">
    <property type="entry name" value="DEUBAD_NFRKB"/>
    <property type="match status" value="1"/>
</dbReference>
<gene>
    <name evidence="10" type="primary">LOC113092296</name>
</gene>
<dbReference type="Pfam" id="PF25793">
    <property type="entry name" value="WHD_2nd_NFRKB"/>
    <property type="match status" value="1"/>
</dbReference>
<feature type="region of interest" description="Disordered" evidence="7">
    <location>
        <begin position="669"/>
        <end position="705"/>
    </location>
</feature>
<name>A0A6P6NYF7_CARAU</name>
<feature type="region of interest" description="Disordered" evidence="7">
    <location>
        <begin position="889"/>
        <end position="908"/>
    </location>
</feature>
<evidence type="ECO:0000313" key="9">
    <source>
        <dbReference type="Proteomes" id="UP000515129"/>
    </source>
</evidence>
<dbReference type="PANTHER" id="PTHR13052">
    <property type="entry name" value="NFRKB-RELATED"/>
    <property type="match status" value="1"/>
</dbReference>
<organism evidence="9 10">
    <name type="scientific">Carassius auratus</name>
    <name type="common">Goldfish</name>
    <dbReference type="NCBI Taxonomy" id="7957"/>
    <lineage>
        <taxon>Eukaryota</taxon>
        <taxon>Metazoa</taxon>
        <taxon>Chordata</taxon>
        <taxon>Craniata</taxon>
        <taxon>Vertebrata</taxon>
        <taxon>Euteleostomi</taxon>
        <taxon>Actinopterygii</taxon>
        <taxon>Neopterygii</taxon>
        <taxon>Teleostei</taxon>
        <taxon>Ostariophysi</taxon>
        <taxon>Cypriniformes</taxon>
        <taxon>Cyprinidae</taxon>
        <taxon>Cyprininae</taxon>
        <taxon>Carassius</taxon>
    </lineage>
</organism>
<dbReference type="InterPro" id="IPR024867">
    <property type="entry name" value="NFRKB"/>
</dbReference>
<feature type="region of interest" description="Disordered" evidence="7">
    <location>
        <begin position="1008"/>
        <end position="1028"/>
    </location>
</feature>
<dbReference type="PROSITE" id="PS51916">
    <property type="entry name" value="DEUBAD"/>
    <property type="match status" value="1"/>
</dbReference>
<feature type="compositionally biased region" description="Polar residues" evidence="7">
    <location>
        <begin position="774"/>
        <end position="785"/>
    </location>
</feature>
<dbReference type="GO" id="GO:0051052">
    <property type="term" value="P:regulation of DNA metabolic process"/>
    <property type="evidence" value="ECO:0007669"/>
    <property type="project" value="UniProtKB-ARBA"/>
</dbReference>
<dbReference type="PANTHER" id="PTHR13052:SF3">
    <property type="entry name" value="NUCLEAR FACTOR RELATED TO KAPPA-B-BINDING PROTEIN"/>
    <property type="match status" value="1"/>
</dbReference>
<keyword evidence="3" id="KW-0539">Nucleus</keyword>
<feature type="compositionally biased region" description="Basic and acidic residues" evidence="7">
    <location>
        <begin position="241"/>
        <end position="250"/>
    </location>
</feature>
<evidence type="ECO:0000256" key="2">
    <source>
        <dbReference type="ARBA" id="ARBA00023125"/>
    </source>
</evidence>
<dbReference type="GeneID" id="113092296"/>
<dbReference type="RefSeq" id="XP_026113660.1">
    <property type="nucleotide sequence ID" value="XM_026257875.1"/>
</dbReference>
<feature type="domain" description="DEUBAD" evidence="8">
    <location>
        <begin position="36"/>
        <end position="153"/>
    </location>
</feature>
<dbReference type="Gene3D" id="1.10.10.2430">
    <property type="entry name" value="NFRKB winged helix-like domain"/>
    <property type="match status" value="1"/>
</dbReference>
<keyword evidence="9" id="KW-1185">Reference proteome</keyword>
<feature type="region of interest" description="Disordered" evidence="7">
    <location>
        <begin position="718"/>
        <end position="785"/>
    </location>
</feature>
<protein>
    <recommendedName>
        <fullName evidence="5">Nuclear factor related to kappa-B-binding protein</fullName>
    </recommendedName>
    <alternativeName>
        <fullName evidence="6">DNA-binding protein R kappa-B</fullName>
    </alternativeName>
</protein>
<comment type="similarity">
    <text evidence="4">Belongs to the NFRKB family.</text>
</comment>
<feature type="region of interest" description="Disordered" evidence="7">
    <location>
        <begin position="1258"/>
        <end position="1287"/>
    </location>
</feature>
<dbReference type="InterPro" id="IPR057748">
    <property type="entry name" value="NFRKB_WH_2"/>
</dbReference>
<feature type="compositionally biased region" description="Pro residues" evidence="7">
    <location>
        <begin position="722"/>
        <end position="741"/>
    </location>
</feature>
<reference evidence="10" key="1">
    <citation type="submission" date="2025-08" db="UniProtKB">
        <authorList>
            <consortium name="RefSeq"/>
        </authorList>
    </citation>
    <scope>IDENTIFICATION</scope>
    <source>
        <strain evidence="10">Wakin</strain>
        <tissue evidence="10">Muscle</tissue>
    </source>
</reference>
<evidence type="ECO:0000256" key="1">
    <source>
        <dbReference type="ARBA" id="ARBA00004123"/>
    </source>
</evidence>
<proteinExistence type="inferred from homology"/>
<dbReference type="InterPro" id="IPR044867">
    <property type="entry name" value="DEUBAD_dom"/>
</dbReference>
<sequence>MDALDHMLTDPLESGMDQDGRVMEECMLGNCRVRVPEDLLEDPEIFFSVMSENTWTDVLTDAQRTHLCQLLPQFSENNISEQNSIISDLFNNKNFFFGNPLHIAQKQFRDGYFNPEVVKYRQLCAKSQKKRHIYSLQQYYHKLLKQILVSRKELLDLAVRSGPELAVKRRYPAPSHKEMLEQRVRRRVGHILKDVKTECGDSNVSSDEDDTASWLPVPQSPSSPTPTVSLRVLPSLSTQDMKTRDKPELGEKELRAMLHRHREKRKRQPDHPDLMTSDLHLGDIMSRVNIGRKGSVTTVFDLALPKKKIKEERRKKKLRPIKLESEEVCDVQISADSVNSGLADVPSAPPQIVKEEPVDESQMSPDTVEEIAMSFFHLLEDILRLESLATSSTLEEKVQQWQSSPASTLNPWFSMAPCWSELVVPALQFLAGESKAGVMALPAGFVPLVEFKELSQQWKWMGPSQEVDKDLSALCQLWLESKDHVIVKQEGEETAELTPPTPRVWTDYVVRPSTGEERHVFQEQEQQRYDQPHKAFTYRMHGFESVVGPVKGVFDKETSLNKAREHSLLRSDRPAYVTILSLVRDAAARLPNGEGTRAEICELLKDSQFLAPDVTSAQVNTVVSGALDRLHYEKDPCVKYDIGRKLWIYLHRDRSQEEFERIHQAQAAAAKAKKALQQKPKPAPKPKACSKEPGSKNGAAEVGQSSVSEGVAIAAASLSQPPSTPTPSTPGTPKSPHPPTAATPTKLGAPEPVKTNPSVLLVSPPSMPPLGTLLSASQPGPQVSQQASTQPATRVVAHSAATGSLPQVRVVTAQPGLQTSSSGQAATLVHQSPHHIRVPVTVAHGKSLTQAVVTLPLRGHSAGSPIQVQSSRGQASLTVPGLASAVTVTKSQTSSPASPAHNPTSPAVLQGVSSQSIIKQVAITGQLGVKTQSGAGIPLTATNLRIQGKDVLRLPSSSITTDSKGQTVLRITPDMMATLTKSPVATVKLTPDMLSSVTSSGSKSISATLHVSAPQPSPPASNAATSATAENLVPKAPATLVKASCDTAIRLMPALAITMADPKARTFSSVTSSDSKAGTTIRIVPNLGVIPQKQGQTVSISTTTSAKPVTVSSGAATVTIATSGVGGAKGVTLSHAGTGSTLSLGTAAATVRQVPVSATVVASQAGKLPTRITVPLSVLSQPLKNKSVVTTPILKGNISTNISNLGRNIILTTMPAGTKLIAGNKPVSFVTAQQLQQLQQQGQATQVRIQTVPAQQLQRTAANSPKSTVSTVVVSTAPSPKTNPDPQ</sequence>